<evidence type="ECO:0000313" key="2">
    <source>
        <dbReference type="EMBL" id="HIX50201.1"/>
    </source>
</evidence>
<accession>A0A9D2AV31</accession>
<feature type="compositionally biased region" description="Basic and acidic residues" evidence="1">
    <location>
        <begin position="58"/>
        <end position="75"/>
    </location>
</feature>
<feature type="region of interest" description="Disordered" evidence="1">
    <location>
        <begin position="41"/>
        <end position="80"/>
    </location>
</feature>
<comment type="caution">
    <text evidence="2">The sequence shown here is derived from an EMBL/GenBank/DDBJ whole genome shotgun (WGS) entry which is preliminary data.</text>
</comment>
<proteinExistence type="predicted"/>
<dbReference type="AlphaFoldDB" id="A0A9D2AV31"/>
<dbReference type="EMBL" id="DXEW01000015">
    <property type="protein sequence ID" value="HIX50201.1"/>
    <property type="molecule type" value="Genomic_DNA"/>
</dbReference>
<evidence type="ECO:0000313" key="3">
    <source>
        <dbReference type="Proteomes" id="UP000886847"/>
    </source>
</evidence>
<evidence type="ECO:0000256" key="1">
    <source>
        <dbReference type="SAM" id="MobiDB-lite"/>
    </source>
</evidence>
<sequence length="164" mass="18733">MPQTCGFRGKSEFARRFYSKQYLKRGKIAFLPRFPYEHTDGGECGAHKKRRAPNTNRAPEKSQRSEIFGKEERQAQRARRRTWRAVCHGALTRRAAEGRNRRQHGEAARTAGFPLPHGKFFCQLKRIFVNLKTILAQAKPRFCASALNLRGSAHAGKVKAVRVL</sequence>
<organism evidence="2 3">
    <name type="scientific">Candidatus Borkfalkia faecavium</name>
    <dbReference type="NCBI Taxonomy" id="2838508"/>
    <lineage>
        <taxon>Bacteria</taxon>
        <taxon>Bacillati</taxon>
        <taxon>Bacillota</taxon>
        <taxon>Clostridia</taxon>
        <taxon>Christensenellales</taxon>
        <taxon>Christensenellaceae</taxon>
        <taxon>Candidatus Borkfalkia</taxon>
    </lineage>
</organism>
<name>A0A9D2AV31_9FIRM</name>
<gene>
    <name evidence="2" type="ORF">H9851_02855</name>
</gene>
<protein>
    <submittedName>
        <fullName evidence="2">Uncharacterized protein</fullName>
    </submittedName>
</protein>
<reference evidence="2" key="1">
    <citation type="journal article" date="2021" name="PeerJ">
        <title>Extensive microbial diversity within the chicken gut microbiome revealed by metagenomics and culture.</title>
        <authorList>
            <person name="Gilroy R."/>
            <person name="Ravi A."/>
            <person name="Getino M."/>
            <person name="Pursley I."/>
            <person name="Horton D.L."/>
            <person name="Alikhan N.F."/>
            <person name="Baker D."/>
            <person name="Gharbi K."/>
            <person name="Hall N."/>
            <person name="Watson M."/>
            <person name="Adriaenssens E.M."/>
            <person name="Foster-Nyarko E."/>
            <person name="Jarju S."/>
            <person name="Secka A."/>
            <person name="Antonio M."/>
            <person name="Oren A."/>
            <person name="Chaudhuri R.R."/>
            <person name="La Ragione R."/>
            <person name="Hildebrand F."/>
            <person name="Pallen M.J."/>
        </authorList>
    </citation>
    <scope>NUCLEOTIDE SEQUENCE</scope>
    <source>
        <strain evidence="2">2189</strain>
    </source>
</reference>
<dbReference type="Proteomes" id="UP000886847">
    <property type="component" value="Unassembled WGS sequence"/>
</dbReference>
<reference evidence="2" key="2">
    <citation type="submission" date="2021-04" db="EMBL/GenBank/DDBJ databases">
        <authorList>
            <person name="Gilroy R."/>
        </authorList>
    </citation>
    <scope>NUCLEOTIDE SEQUENCE</scope>
    <source>
        <strain evidence="2">2189</strain>
    </source>
</reference>